<feature type="domain" description="Fringe-like glycosyltransferase" evidence="14">
    <location>
        <begin position="207"/>
        <end position="274"/>
    </location>
</feature>
<evidence type="ECO:0000256" key="4">
    <source>
        <dbReference type="ARBA" id="ARBA00012557"/>
    </source>
</evidence>
<feature type="region of interest" description="Disordered" evidence="12">
    <location>
        <begin position="56"/>
        <end position="75"/>
    </location>
</feature>
<evidence type="ECO:0000256" key="7">
    <source>
        <dbReference type="ARBA" id="ARBA00022692"/>
    </source>
</evidence>
<comment type="caution">
    <text evidence="15">The sequence shown here is derived from an EMBL/GenBank/DDBJ whole genome shotgun (WGS) entry which is preliminary data.</text>
</comment>
<keyword evidence="6" id="KW-0808">Transferase</keyword>
<dbReference type="PANTHER" id="PTHR23033">
    <property type="entry name" value="BETA1,3-GALACTOSYLTRANSFERASE"/>
    <property type="match status" value="1"/>
</dbReference>
<dbReference type="EC" id="2.4.1.122" evidence="4"/>
<dbReference type="GO" id="GO:0000166">
    <property type="term" value="F:nucleotide binding"/>
    <property type="evidence" value="ECO:0007669"/>
    <property type="project" value="UniProtKB-KW"/>
</dbReference>
<dbReference type="InterPro" id="IPR026050">
    <property type="entry name" value="C1GALT1/C1GALT1_chp1"/>
</dbReference>
<evidence type="ECO:0000256" key="12">
    <source>
        <dbReference type="SAM" id="MobiDB-lite"/>
    </source>
</evidence>
<dbReference type="GO" id="GO:0016020">
    <property type="term" value="C:membrane"/>
    <property type="evidence" value="ECO:0007669"/>
    <property type="project" value="UniProtKB-SubCell"/>
</dbReference>
<evidence type="ECO:0000313" key="16">
    <source>
        <dbReference type="Proteomes" id="UP000572817"/>
    </source>
</evidence>
<evidence type="ECO:0000256" key="5">
    <source>
        <dbReference type="ARBA" id="ARBA00022676"/>
    </source>
</evidence>
<sequence>MTLKLTSPTRQLPSQLNKSHATIRAFIALLVLALLWQLWSFSQRVSPAIDPSVAAATPTPSLQNPSSASPATSAYNVDPQCANPIPGMQDVFVILKTGIAEHETKLPVHFNTTLRCVPRYGIFSDYPESVEGHAIDDALEDVDEALKFTQQDFEMYNRLQRGGGRDALSMEELEAASPKTSQAKKDGPGWRLDKWKMVPLVDRALRAAPDAKWFIFVEPDTYVLWPNLVEWLKRFDHRAPWYLGEPEQVGADVVAHGGAGVVLSVEAMRRVSEFRRDNSDRVEELTASQPIGGSVLGKVLAEVGVPLTWAWPNLQSGRPTELDWGEEREEFGRLWCHRAVSYHGLSNEEIEYMYAVEQDAASSGTPLTHHRHVFQDFIMSQVSSTKPRWDNLADRKTFRKLTKKGLKMGKPVRTYSDCRLECDQYGSCIGFSWIGKQCRFNTKFQLGQRNETGGRGGKELTSGFMTDRVDWMVRWLEDEPCKEREQWVLPIPVKDDDEEDD</sequence>
<evidence type="ECO:0000256" key="1">
    <source>
        <dbReference type="ARBA" id="ARBA00004606"/>
    </source>
</evidence>
<evidence type="ECO:0000256" key="11">
    <source>
        <dbReference type="ARBA" id="ARBA00023136"/>
    </source>
</evidence>
<comment type="pathway">
    <text evidence="2">Protein modification; protein glycosylation.</text>
</comment>
<evidence type="ECO:0000256" key="2">
    <source>
        <dbReference type="ARBA" id="ARBA00004922"/>
    </source>
</evidence>
<evidence type="ECO:0000259" key="14">
    <source>
        <dbReference type="Pfam" id="PF02434"/>
    </source>
</evidence>
<dbReference type="OrthoDB" id="414175at2759"/>
<dbReference type="AlphaFoldDB" id="A0A8H4IX21"/>
<dbReference type="PANTHER" id="PTHR23033:SF47">
    <property type="entry name" value="APPLE DOMAIN-CONTAINING PROTEIN-RELATED"/>
    <property type="match status" value="1"/>
</dbReference>
<dbReference type="EMBL" id="WWBZ02000022">
    <property type="protein sequence ID" value="KAF4308744.1"/>
    <property type="molecule type" value="Genomic_DNA"/>
</dbReference>
<evidence type="ECO:0000256" key="13">
    <source>
        <dbReference type="SAM" id="Phobius"/>
    </source>
</evidence>
<keyword evidence="9" id="KW-0735">Signal-anchor</keyword>
<evidence type="ECO:0000313" key="15">
    <source>
        <dbReference type="EMBL" id="KAF4308744.1"/>
    </source>
</evidence>
<keyword evidence="5" id="KW-0328">Glycosyltransferase</keyword>
<proteinExistence type="inferred from homology"/>
<keyword evidence="8" id="KW-0547">Nucleotide-binding</keyword>
<reference evidence="15" key="1">
    <citation type="submission" date="2020-04" db="EMBL/GenBank/DDBJ databases">
        <title>Genome Assembly and Annotation of Botryosphaeria dothidea sdau 11-99, a Latent Pathogen of Apple Fruit Ring Rot in China.</title>
        <authorList>
            <person name="Yu C."/>
            <person name="Diao Y."/>
            <person name="Lu Q."/>
            <person name="Zhao J."/>
            <person name="Cui S."/>
            <person name="Peng C."/>
            <person name="He B."/>
            <person name="Liu H."/>
        </authorList>
    </citation>
    <scope>NUCLEOTIDE SEQUENCE [LARGE SCALE GENOMIC DNA]</scope>
    <source>
        <strain evidence="15">Sdau11-99</strain>
    </source>
</reference>
<dbReference type="Proteomes" id="UP000572817">
    <property type="component" value="Unassembled WGS sequence"/>
</dbReference>
<feature type="compositionally biased region" description="Polar residues" evidence="12">
    <location>
        <begin position="58"/>
        <end position="75"/>
    </location>
</feature>
<evidence type="ECO:0000256" key="8">
    <source>
        <dbReference type="ARBA" id="ARBA00022741"/>
    </source>
</evidence>
<keyword evidence="10 13" id="KW-1133">Transmembrane helix</keyword>
<keyword evidence="16" id="KW-1185">Reference proteome</keyword>
<evidence type="ECO:0000256" key="9">
    <source>
        <dbReference type="ARBA" id="ARBA00022968"/>
    </source>
</evidence>
<name>A0A8H4IX21_9PEZI</name>
<accession>A0A8H4IX21</accession>
<dbReference type="Pfam" id="PF02434">
    <property type="entry name" value="Fringe"/>
    <property type="match status" value="1"/>
</dbReference>
<keyword evidence="7 13" id="KW-0812">Transmembrane</keyword>
<gene>
    <name evidence="15" type="ORF">GTA08_BOTSDO03894</name>
</gene>
<keyword evidence="11 13" id="KW-0472">Membrane</keyword>
<evidence type="ECO:0000256" key="3">
    <source>
        <dbReference type="ARBA" id="ARBA00006462"/>
    </source>
</evidence>
<protein>
    <recommendedName>
        <fullName evidence="4">N-acetylgalactosaminide beta-1,3-galactosyltransferase</fullName>
        <ecNumber evidence="4">2.4.1.122</ecNumber>
    </recommendedName>
</protein>
<organism evidence="15 16">
    <name type="scientific">Botryosphaeria dothidea</name>
    <dbReference type="NCBI Taxonomy" id="55169"/>
    <lineage>
        <taxon>Eukaryota</taxon>
        <taxon>Fungi</taxon>
        <taxon>Dikarya</taxon>
        <taxon>Ascomycota</taxon>
        <taxon>Pezizomycotina</taxon>
        <taxon>Dothideomycetes</taxon>
        <taxon>Dothideomycetes incertae sedis</taxon>
        <taxon>Botryosphaeriales</taxon>
        <taxon>Botryosphaeriaceae</taxon>
        <taxon>Botryosphaeria</taxon>
    </lineage>
</organism>
<dbReference type="GO" id="GO:0016263">
    <property type="term" value="F:glycoprotein-N-acetylgalactosamine 3-beta-galactosyltransferase activity"/>
    <property type="evidence" value="ECO:0007669"/>
    <property type="project" value="UniProtKB-EC"/>
</dbReference>
<evidence type="ECO:0000256" key="10">
    <source>
        <dbReference type="ARBA" id="ARBA00022989"/>
    </source>
</evidence>
<comment type="similarity">
    <text evidence="3">Belongs to the glycosyltransferase 31 family. Beta3-Gal-T subfamily.</text>
</comment>
<dbReference type="Gene3D" id="3.90.550.50">
    <property type="match status" value="1"/>
</dbReference>
<comment type="subcellular location">
    <subcellularLocation>
        <location evidence="1">Membrane</location>
        <topology evidence="1">Single-pass type II membrane protein</topology>
    </subcellularLocation>
</comment>
<feature type="transmembrane region" description="Helical" evidence="13">
    <location>
        <begin position="21"/>
        <end position="39"/>
    </location>
</feature>
<dbReference type="InterPro" id="IPR003378">
    <property type="entry name" value="Fringe-like_glycosylTrfase"/>
</dbReference>
<evidence type="ECO:0000256" key="6">
    <source>
        <dbReference type="ARBA" id="ARBA00022679"/>
    </source>
</evidence>